<name>A0A9P6CEW4_9AGAR</name>
<evidence type="ECO:0000256" key="1">
    <source>
        <dbReference type="SAM" id="SignalP"/>
    </source>
</evidence>
<keyword evidence="3" id="KW-1185">Reference proteome</keyword>
<protein>
    <submittedName>
        <fullName evidence="2">Uncharacterized protein</fullName>
    </submittedName>
</protein>
<comment type="caution">
    <text evidence="2">The sequence shown here is derived from an EMBL/GenBank/DDBJ whole genome shotgun (WGS) entry which is preliminary data.</text>
</comment>
<dbReference type="AlphaFoldDB" id="A0A9P6CEW4"/>
<evidence type="ECO:0000313" key="3">
    <source>
        <dbReference type="Proteomes" id="UP000807353"/>
    </source>
</evidence>
<dbReference type="Gene3D" id="3.90.660.10">
    <property type="match status" value="1"/>
</dbReference>
<reference evidence="2" key="1">
    <citation type="submission" date="2020-11" db="EMBL/GenBank/DDBJ databases">
        <authorList>
            <consortium name="DOE Joint Genome Institute"/>
            <person name="Ahrendt S."/>
            <person name="Riley R."/>
            <person name="Andreopoulos W."/>
            <person name="Labutti K."/>
            <person name="Pangilinan J."/>
            <person name="Ruiz-Duenas F.J."/>
            <person name="Barrasa J.M."/>
            <person name="Sanchez-Garcia M."/>
            <person name="Camarero S."/>
            <person name="Miyauchi S."/>
            <person name="Serrano A."/>
            <person name="Linde D."/>
            <person name="Babiker R."/>
            <person name="Drula E."/>
            <person name="Ayuso-Fernandez I."/>
            <person name="Pacheco R."/>
            <person name="Padilla G."/>
            <person name="Ferreira P."/>
            <person name="Barriuso J."/>
            <person name="Kellner H."/>
            <person name="Castanera R."/>
            <person name="Alfaro M."/>
            <person name="Ramirez L."/>
            <person name="Pisabarro A.G."/>
            <person name="Kuo A."/>
            <person name="Tritt A."/>
            <person name="Lipzen A."/>
            <person name="He G."/>
            <person name="Yan M."/>
            <person name="Ng V."/>
            <person name="Cullen D."/>
            <person name="Martin F."/>
            <person name="Rosso M.-N."/>
            <person name="Henrissat B."/>
            <person name="Hibbett D."/>
            <person name="Martinez A.T."/>
            <person name="Grigoriev I.V."/>
        </authorList>
    </citation>
    <scope>NUCLEOTIDE SEQUENCE</scope>
    <source>
        <strain evidence="2">CBS 247.69</strain>
    </source>
</reference>
<evidence type="ECO:0000313" key="2">
    <source>
        <dbReference type="EMBL" id="KAF9463297.1"/>
    </source>
</evidence>
<sequence length="83" mass="9514">MIFSASLIILYIFPTVSYVHGLTTPQDDNRKLQHNGTGKQEAIASMAMGTYTEILLQFPKKFWFDTEVRHVSIVHYLRLILSA</sequence>
<feature type="chain" id="PRO_5040476748" evidence="1">
    <location>
        <begin position="22"/>
        <end position="83"/>
    </location>
</feature>
<gene>
    <name evidence="2" type="ORF">BDZ94DRAFT_618242</name>
</gene>
<proteinExistence type="predicted"/>
<accession>A0A9P6CEW4</accession>
<dbReference type="Proteomes" id="UP000807353">
    <property type="component" value="Unassembled WGS sequence"/>
</dbReference>
<feature type="signal peptide" evidence="1">
    <location>
        <begin position="1"/>
        <end position="21"/>
    </location>
</feature>
<organism evidence="2 3">
    <name type="scientific">Collybia nuda</name>
    <dbReference type="NCBI Taxonomy" id="64659"/>
    <lineage>
        <taxon>Eukaryota</taxon>
        <taxon>Fungi</taxon>
        <taxon>Dikarya</taxon>
        <taxon>Basidiomycota</taxon>
        <taxon>Agaricomycotina</taxon>
        <taxon>Agaricomycetes</taxon>
        <taxon>Agaricomycetidae</taxon>
        <taxon>Agaricales</taxon>
        <taxon>Tricholomatineae</taxon>
        <taxon>Clitocybaceae</taxon>
        <taxon>Collybia</taxon>
    </lineage>
</organism>
<keyword evidence="1" id="KW-0732">Signal</keyword>
<dbReference type="EMBL" id="MU150263">
    <property type="protein sequence ID" value="KAF9463297.1"/>
    <property type="molecule type" value="Genomic_DNA"/>
</dbReference>